<gene>
    <name evidence="5" type="ORF">F2Y61_25060</name>
</gene>
<dbReference type="Proteomes" id="UP000347681">
    <property type="component" value="Unassembled WGS sequence"/>
</dbReference>
<dbReference type="AlphaFoldDB" id="A0A5M5ZN88"/>
<evidence type="ECO:0000256" key="2">
    <source>
        <dbReference type="ARBA" id="ARBA00022723"/>
    </source>
</evidence>
<organism evidence="5 6">
    <name type="scientific">Phocaeicola dorei</name>
    <dbReference type="NCBI Taxonomy" id="357276"/>
    <lineage>
        <taxon>Bacteria</taxon>
        <taxon>Pseudomonadati</taxon>
        <taxon>Bacteroidota</taxon>
        <taxon>Bacteroidia</taxon>
        <taxon>Bacteroidales</taxon>
        <taxon>Bacteroidaceae</taxon>
        <taxon>Phocaeicola</taxon>
    </lineage>
</organism>
<protein>
    <submittedName>
        <fullName evidence="5">Aminopeptidase P family protein</fullName>
    </submittedName>
</protein>
<dbReference type="Gene3D" id="3.40.350.10">
    <property type="entry name" value="Creatinase/prolidase N-terminal domain"/>
    <property type="match status" value="1"/>
</dbReference>
<keyword evidence="3" id="KW-0378">Hydrolase</keyword>
<dbReference type="PANTHER" id="PTHR43763">
    <property type="entry name" value="XAA-PRO AMINOPEPTIDASE 1"/>
    <property type="match status" value="1"/>
</dbReference>
<feature type="domain" description="Creatinase N-terminal" evidence="4">
    <location>
        <begin position="8"/>
        <end position="141"/>
    </location>
</feature>
<name>A0A5M5ZN88_9BACT</name>
<feature type="non-terminal residue" evidence="5">
    <location>
        <position position="168"/>
    </location>
</feature>
<comment type="similarity">
    <text evidence="1">Belongs to the peptidase M24B family.</text>
</comment>
<evidence type="ECO:0000256" key="1">
    <source>
        <dbReference type="ARBA" id="ARBA00008766"/>
    </source>
</evidence>
<dbReference type="FunFam" id="3.40.350.10:FF:000003">
    <property type="entry name" value="Xaa-pro aminopeptidase P"/>
    <property type="match status" value="1"/>
</dbReference>
<evidence type="ECO:0000313" key="5">
    <source>
        <dbReference type="EMBL" id="KAA5377602.1"/>
    </source>
</evidence>
<dbReference type="InterPro" id="IPR050422">
    <property type="entry name" value="X-Pro_aminopeptidase_P"/>
</dbReference>
<evidence type="ECO:0000313" key="6">
    <source>
        <dbReference type="Proteomes" id="UP000347681"/>
    </source>
</evidence>
<dbReference type="RefSeq" id="WP_202183643.1">
    <property type="nucleotide sequence ID" value="NZ_VVZB01000182.1"/>
</dbReference>
<dbReference type="Pfam" id="PF01321">
    <property type="entry name" value="Creatinase_N"/>
    <property type="match status" value="1"/>
</dbReference>
<dbReference type="InterPro" id="IPR000587">
    <property type="entry name" value="Creatinase_N"/>
</dbReference>
<dbReference type="EMBL" id="VVZB01000182">
    <property type="protein sequence ID" value="KAA5377602.1"/>
    <property type="molecule type" value="Genomic_DNA"/>
</dbReference>
<evidence type="ECO:0000256" key="3">
    <source>
        <dbReference type="ARBA" id="ARBA00022801"/>
    </source>
</evidence>
<proteinExistence type="inferred from homology"/>
<evidence type="ECO:0000259" key="4">
    <source>
        <dbReference type="Pfam" id="PF01321"/>
    </source>
</evidence>
<sequence length="168" mass="18736">MAQTINQRIDALRALLKREGIDAFIIPSTDPHLSEYVAPYWKSREWISGFTGSAGTAVITSDKAGLWTDSRYFLQAEQQLEGSGIDLYKEMLPETPSILDFLRENLTANSVVGIDGKVFSTTQAIALQEDLAKNDITVKSIADPMNEIWTDRPPMPEAPAFIHEMKYA</sequence>
<keyword evidence="5" id="KW-0645">Protease</keyword>
<keyword evidence="5" id="KW-0031">Aminopeptidase</keyword>
<dbReference type="InterPro" id="IPR029149">
    <property type="entry name" value="Creatin/AminoP/Spt16_N"/>
</dbReference>
<dbReference type="GO" id="GO:0004177">
    <property type="term" value="F:aminopeptidase activity"/>
    <property type="evidence" value="ECO:0007669"/>
    <property type="project" value="UniProtKB-KW"/>
</dbReference>
<accession>A0A5M5ZN88</accession>
<dbReference type="PANTHER" id="PTHR43763:SF6">
    <property type="entry name" value="XAA-PRO AMINOPEPTIDASE 1"/>
    <property type="match status" value="1"/>
</dbReference>
<reference evidence="5 6" key="1">
    <citation type="journal article" date="2019" name="Nat. Med.">
        <title>A library of human gut bacterial isolates paired with longitudinal multiomics data enables mechanistic microbiome research.</title>
        <authorList>
            <person name="Poyet M."/>
            <person name="Groussin M."/>
            <person name="Gibbons S.M."/>
            <person name="Avila-Pacheco J."/>
            <person name="Jiang X."/>
            <person name="Kearney S.M."/>
            <person name="Perrotta A.R."/>
            <person name="Berdy B."/>
            <person name="Zhao S."/>
            <person name="Lieberman T.D."/>
            <person name="Swanson P.K."/>
            <person name="Smith M."/>
            <person name="Roesemann S."/>
            <person name="Alexander J.E."/>
            <person name="Rich S.A."/>
            <person name="Livny J."/>
            <person name="Vlamakis H."/>
            <person name="Clish C."/>
            <person name="Bullock K."/>
            <person name="Deik A."/>
            <person name="Scott J."/>
            <person name="Pierce K.A."/>
            <person name="Xavier R.J."/>
            <person name="Alm E.J."/>
        </authorList>
    </citation>
    <scope>NUCLEOTIDE SEQUENCE [LARGE SCALE GENOMIC DNA]</scope>
    <source>
        <strain evidence="5 6">BIOML-A5</strain>
    </source>
</reference>
<dbReference type="SUPFAM" id="SSF53092">
    <property type="entry name" value="Creatinase/prolidase N-terminal domain"/>
    <property type="match status" value="1"/>
</dbReference>
<comment type="caution">
    <text evidence="5">The sequence shown here is derived from an EMBL/GenBank/DDBJ whole genome shotgun (WGS) entry which is preliminary data.</text>
</comment>
<dbReference type="GO" id="GO:0046872">
    <property type="term" value="F:metal ion binding"/>
    <property type="evidence" value="ECO:0007669"/>
    <property type="project" value="UniProtKB-KW"/>
</dbReference>
<keyword evidence="2" id="KW-0479">Metal-binding</keyword>